<name>A0A7G8BML2_9BACT</name>
<dbReference type="KEGG" id="adin:H7849_07645"/>
<reference evidence="1 2" key="1">
    <citation type="submission" date="2020-08" db="EMBL/GenBank/DDBJ databases">
        <title>Edaphobacter telluris sp. nov. and Acidobacterium dinghuensis sp. nov., two acidobacteria isolated from forest soil.</title>
        <authorList>
            <person name="Fu J."/>
            <person name="Qiu L."/>
        </authorList>
    </citation>
    <scope>NUCLEOTIDE SEQUENCE [LARGE SCALE GENOMIC DNA]</scope>
    <source>
        <strain evidence="1">4Y35</strain>
    </source>
</reference>
<evidence type="ECO:0000313" key="2">
    <source>
        <dbReference type="Proteomes" id="UP000515312"/>
    </source>
</evidence>
<dbReference type="Proteomes" id="UP000515312">
    <property type="component" value="Chromosome"/>
</dbReference>
<accession>A0A7G8BML2</accession>
<protein>
    <submittedName>
        <fullName evidence="1">YkgJ family cysteine cluster protein</fullName>
    </submittedName>
</protein>
<dbReference type="RefSeq" id="WP_186745428.1">
    <property type="nucleotide sequence ID" value="NZ_CP060394.1"/>
</dbReference>
<organism evidence="1 2">
    <name type="scientific">Alloacidobacterium dinghuense</name>
    <dbReference type="NCBI Taxonomy" id="2763107"/>
    <lineage>
        <taxon>Bacteria</taxon>
        <taxon>Pseudomonadati</taxon>
        <taxon>Acidobacteriota</taxon>
        <taxon>Terriglobia</taxon>
        <taxon>Terriglobales</taxon>
        <taxon>Acidobacteriaceae</taxon>
        <taxon>Alloacidobacterium</taxon>
    </lineage>
</organism>
<dbReference type="Pfam" id="PF03692">
    <property type="entry name" value="CxxCxxCC"/>
    <property type="match status" value="1"/>
</dbReference>
<sequence length="288" mass="32030">MPKLRLQGNPNQVRYNGQRALIMSDTPQPSPAVEVAFSLRIGEGTLNAKLDVPAGKTTLTELLPILQNFDSSIIDHVVSEATGAGHPVSCRAGCGACCRQMVPLSIFEAEFLSKWFSTLPVERQAELEERFRRALIRLKEAGVLDKIMDPNWGTDEKSFVQMAVDYFHAGVPCPFLEDESCSIHPIRPLICREYLVTSPAELCQDPSVHQISAIHLPIMLSQALYKMGQELTRDPRGWMPLIFLLAWGKRGVKPGDYFSGTGQEVLRMFMEHLTNEPPAAGATLMQPR</sequence>
<proteinExistence type="predicted"/>
<gene>
    <name evidence="1" type="ORF">H7849_07645</name>
</gene>
<dbReference type="InterPro" id="IPR005358">
    <property type="entry name" value="Puta_zinc/iron-chelating_dom"/>
</dbReference>
<dbReference type="AlphaFoldDB" id="A0A7G8BML2"/>
<dbReference type="EMBL" id="CP060394">
    <property type="protein sequence ID" value="QNI33782.1"/>
    <property type="molecule type" value="Genomic_DNA"/>
</dbReference>
<evidence type="ECO:0000313" key="1">
    <source>
        <dbReference type="EMBL" id="QNI33782.1"/>
    </source>
</evidence>
<keyword evidence="2" id="KW-1185">Reference proteome</keyword>